<dbReference type="CDD" id="cd03392">
    <property type="entry name" value="PAP2_like_2"/>
    <property type="match status" value="1"/>
</dbReference>
<reference evidence="3 4" key="1">
    <citation type="submission" date="2016-11" db="EMBL/GenBank/DDBJ databases">
        <title>Trade-off between light-utilization and light-protection in marine flavobacteria.</title>
        <authorList>
            <person name="Kumagai Y."/>
        </authorList>
    </citation>
    <scope>NUCLEOTIDE SEQUENCE [LARGE SCALE GENOMIC DNA]</scope>
    <source>
        <strain evidence="3 4">JCM 17109</strain>
    </source>
</reference>
<evidence type="ECO:0000259" key="2">
    <source>
        <dbReference type="SMART" id="SM00014"/>
    </source>
</evidence>
<dbReference type="InterPro" id="IPR036938">
    <property type="entry name" value="PAP2/HPO_sf"/>
</dbReference>
<feature type="transmembrane region" description="Helical" evidence="1">
    <location>
        <begin position="91"/>
        <end position="109"/>
    </location>
</feature>
<dbReference type="PANTHER" id="PTHR14969:SF13">
    <property type="entry name" value="AT30094P"/>
    <property type="match status" value="1"/>
</dbReference>
<feature type="transmembrane region" description="Helical" evidence="1">
    <location>
        <begin position="212"/>
        <end position="233"/>
    </location>
</feature>
<feature type="domain" description="Phosphatidic acid phosphatase type 2/haloperoxidase" evidence="2">
    <location>
        <begin position="118"/>
        <end position="227"/>
    </location>
</feature>
<dbReference type="Pfam" id="PF01569">
    <property type="entry name" value="PAP2"/>
    <property type="match status" value="1"/>
</dbReference>
<evidence type="ECO:0000256" key="1">
    <source>
        <dbReference type="SAM" id="Phobius"/>
    </source>
</evidence>
<feature type="transmembrane region" description="Helical" evidence="1">
    <location>
        <begin position="114"/>
        <end position="132"/>
    </location>
</feature>
<name>A0A2S9WXS0_9FLAO</name>
<sequence>MQKQLLASLRYLKNFLSRTMEKYDGRLAYIITAVVASIVFVGGVKLFIKLTEVLKTEYLASYDSSISNYVQQFRTASLTDYFVFVTDVGDTLGYLIIFTFCTLLFYILFKSWKYVAQFALIMILALSSNLILKQAINRARPDAEHLVMVETLSYPSGHAMMAMAFYGLLIYFVTQFGISKYWKTLLIILLVTLILSIGTSRIYLGVHYPSDVAGGFIAGFIWVVFCIMIFNLIKIFKRDPST</sequence>
<evidence type="ECO:0000313" key="4">
    <source>
        <dbReference type="Proteomes" id="UP000239532"/>
    </source>
</evidence>
<dbReference type="InterPro" id="IPR000326">
    <property type="entry name" value="PAP2/HPO"/>
</dbReference>
<gene>
    <name evidence="3" type="ORF">BST86_03460</name>
</gene>
<keyword evidence="1" id="KW-0812">Transmembrane</keyword>
<dbReference type="Gene3D" id="1.20.144.10">
    <property type="entry name" value="Phosphatidic acid phosphatase type 2/haloperoxidase"/>
    <property type="match status" value="2"/>
</dbReference>
<feature type="transmembrane region" description="Helical" evidence="1">
    <location>
        <begin position="185"/>
        <end position="206"/>
    </location>
</feature>
<organism evidence="3 4">
    <name type="scientific">Nonlabens agnitus</name>
    <dbReference type="NCBI Taxonomy" id="870484"/>
    <lineage>
        <taxon>Bacteria</taxon>
        <taxon>Pseudomonadati</taxon>
        <taxon>Bacteroidota</taxon>
        <taxon>Flavobacteriia</taxon>
        <taxon>Flavobacteriales</taxon>
        <taxon>Flavobacteriaceae</taxon>
        <taxon>Nonlabens</taxon>
    </lineage>
</organism>
<keyword evidence="4" id="KW-1185">Reference proteome</keyword>
<dbReference type="Proteomes" id="UP000239532">
    <property type="component" value="Unassembled WGS sequence"/>
</dbReference>
<protein>
    <submittedName>
        <fullName evidence="3">Phosphatidic acid phosphatase</fullName>
    </submittedName>
</protein>
<dbReference type="AlphaFoldDB" id="A0A2S9WXS0"/>
<evidence type="ECO:0000313" key="3">
    <source>
        <dbReference type="EMBL" id="PRP68270.1"/>
    </source>
</evidence>
<keyword evidence="1" id="KW-1133">Transmembrane helix</keyword>
<accession>A0A2S9WXS0</accession>
<dbReference type="PANTHER" id="PTHR14969">
    <property type="entry name" value="SPHINGOSINE-1-PHOSPHATE PHOSPHOHYDROLASE"/>
    <property type="match status" value="1"/>
</dbReference>
<comment type="caution">
    <text evidence="3">The sequence shown here is derived from an EMBL/GenBank/DDBJ whole genome shotgun (WGS) entry which is preliminary data.</text>
</comment>
<dbReference type="SUPFAM" id="SSF48317">
    <property type="entry name" value="Acid phosphatase/Vanadium-dependent haloperoxidase"/>
    <property type="match status" value="1"/>
</dbReference>
<keyword evidence="1" id="KW-0472">Membrane</keyword>
<dbReference type="RefSeq" id="WP_242446451.1">
    <property type="nucleotide sequence ID" value="NZ_MQUC01000003.1"/>
</dbReference>
<dbReference type="SMART" id="SM00014">
    <property type="entry name" value="acidPPc"/>
    <property type="match status" value="1"/>
</dbReference>
<dbReference type="EMBL" id="MQUC01000003">
    <property type="protein sequence ID" value="PRP68270.1"/>
    <property type="molecule type" value="Genomic_DNA"/>
</dbReference>
<feature type="transmembrane region" description="Helical" evidence="1">
    <location>
        <begin position="152"/>
        <end position="173"/>
    </location>
</feature>
<feature type="transmembrane region" description="Helical" evidence="1">
    <location>
        <begin position="27"/>
        <end position="48"/>
    </location>
</feature>
<proteinExistence type="predicted"/>